<proteinExistence type="inferred from homology"/>
<comment type="caution">
    <text evidence="4">The sequence shown here is derived from an EMBL/GenBank/DDBJ whole genome shotgun (WGS) entry which is preliminary data.</text>
</comment>
<dbReference type="PANTHER" id="PTHR16943">
    <property type="entry name" value="2-METHYLCITRATE DEHYDRATASE-RELATED"/>
    <property type="match status" value="1"/>
</dbReference>
<dbReference type="SUPFAM" id="SSF103378">
    <property type="entry name" value="2-methylcitrate dehydratase PrpD"/>
    <property type="match status" value="1"/>
</dbReference>
<dbReference type="Gene3D" id="1.10.4100.10">
    <property type="entry name" value="2-methylcitrate dehydratase PrpD"/>
    <property type="match status" value="1"/>
</dbReference>
<organism evidence="4 5">
    <name type="scientific">Jiella sonneratiae</name>
    <dbReference type="NCBI Taxonomy" id="2816856"/>
    <lineage>
        <taxon>Bacteria</taxon>
        <taxon>Pseudomonadati</taxon>
        <taxon>Pseudomonadota</taxon>
        <taxon>Alphaproteobacteria</taxon>
        <taxon>Hyphomicrobiales</taxon>
        <taxon>Aurantimonadaceae</taxon>
        <taxon>Jiella</taxon>
    </lineage>
</organism>
<dbReference type="InterPro" id="IPR042188">
    <property type="entry name" value="MmgE/PrpD_sf_2"/>
</dbReference>
<name>A0ABS3J8T6_9HYPH</name>
<gene>
    <name evidence="4" type="ORF">J1C47_20760</name>
</gene>
<sequence length="465" mass="50295">MAHSNDTSNPHTAAVARFVSDFRYEMIPAEVLARIKLLVLDSLGCAIYGAELPWSRILRETLGAVDTTGTASVWGTAERLSPPHAVLVNGALVQSFELDDVHRVGVLHVGAVTLSPIFAVLERNPEISGRDFLAAVVAGYEIGPRVGICMGQEHIGQGWHSGATLGVFSAAAGAAAALRLDHDKTVNALGIAGTQSAGLMAAQYGAMVKRMHAGRAAQSGYYGAILAERGFTGIRNVFESDYGGFCSTFSRSHDRYDLAALSDGLGERFETMQIALKFYSCVGSNHTTLDGIRMIKARRPFTLDELEKIVVYGSQVTVDHVGWPYRPEGLTSAQLNLPYCVATLLLEGDAFVAQFTEDKVDDPERIALSRRVEVIEDPEITALGSRFRHKVRVEVHLKNGEVHEETVEAPRGSEKFFASEADVVEKFRKLAGTRMTGSQLERVIDLVMGAETMTAAGDLARALCV</sequence>
<evidence type="ECO:0000259" key="2">
    <source>
        <dbReference type="Pfam" id="PF03972"/>
    </source>
</evidence>
<dbReference type="InterPro" id="IPR042183">
    <property type="entry name" value="MmgE/PrpD_sf_1"/>
</dbReference>
<dbReference type="Pfam" id="PF19305">
    <property type="entry name" value="MmgE_PrpD_C"/>
    <property type="match status" value="1"/>
</dbReference>
<dbReference type="Pfam" id="PF03972">
    <property type="entry name" value="MmgE_PrpD_N"/>
    <property type="match status" value="1"/>
</dbReference>
<evidence type="ECO:0000313" key="4">
    <source>
        <dbReference type="EMBL" id="MBO0906087.1"/>
    </source>
</evidence>
<dbReference type="RefSeq" id="WP_207352721.1">
    <property type="nucleotide sequence ID" value="NZ_JAFMPY010000031.1"/>
</dbReference>
<feature type="domain" description="MmgE/PrpD N-terminal" evidence="2">
    <location>
        <begin position="15"/>
        <end position="252"/>
    </location>
</feature>
<keyword evidence="5" id="KW-1185">Reference proteome</keyword>
<dbReference type="InterPro" id="IPR036148">
    <property type="entry name" value="MmgE/PrpD_sf"/>
</dbReference>
<accession>A0ABS3J8T6</accession>
<dbReference type="InterPro" id="IPR005656">
    <property type="entry name" value="MmgE_PrpD"/>
</dbReference>
<dbReference type="InterPro" id="IPR045336">
    <property type="entry name" value="MmgE_PrpD_N"/>
</dbReference>
<evidence type="ECO:0000259" key="3">
    <source>
        <dbReference type="Pfam" id="PF19305"/>
    </source>
</evidence>
<evidence type="ECO:0000256" key="1">
    <source>
        <dbReference type="ARBA" id="ARBA00006174"/>
    </source>
</evidence>
<reference evidence="4 5" key="1">
    <citation type="submission" date="2021-03" db="EMBL/GenBank/DDBJ databases">
        <title>Whole genome sequence of Jiella sp. MQZ13P-4.</title>
        <authorList>
            <person name="Tuo L."/>
        </authorList>
    </citation>
    <scope>NUCLEOTIDE SEQUENCE [LARGE SCALE GENOMIC DNA]</scope>
    <source>
        <strain evidence="4 5">MQZ13P-4</strain>
    </source>
</reference>
<dbReference type="Proteomes" id="UP000664288">
    <property type="component" value="Unassembled WGS sequence"/>
</dbReference>
<dbReference type="Gene3D" id="3.30.1330.120">
    <property type="entry name" value="2-methylcitrate dehydratase PrpD"/>
    <property type="match status" value="1"/>
</dbReference>
<evidence type="ECO:0000313" key="5">
    <source>
        <dbReference type="Proteomes" id="UP000664288"/>
    </source>
</evidence>
<dbReference type="InterPro" id="IPR045337">
    <property type="entry name" value="MmgE_PrpD_C"/>
</dbReference>
<protein>
    <submittedName>
        <fullName evidence="4">MmgE/PrpD family protein</fullName>
    </submittedName>
</protein>
<comment type="similarity">
    <text evidence="1">Belongs to the PrpD family.</text>
</comment>
<feature type="domain" description="MmgE/PrpD C-terminal" evidence="3">
    <location>
        <begin position="279"/>
        <end position="445"/>
    </location>
</feature>
<dbReference type="EMBL" id="JAFMPY010000031">
    <property type="protein sequence ID" value="MBO0906087.1"/>
    <property type="molecule type" value="Genomic_DNA"/>
</dbReference>
<dbReference type="PANTHER" id="PTHR16943:SF8">
    <property type="entry name" value="2-METHYLCITRATE DEHYDRATASE"/>
    <property type="match status" value="1"/>
</dbReference>